<evidence type="ECO:0000313" key="2">
    <source>
        <dbReference type="Proteomes" id="UP000660265"/>
    </source>
</evidence>
<proteinExistence type="predicted"/>
<reference evidence="2" key="1">
    <citation type="journal article" date="2019" name="Int. J. Syst. Evol. Microbiol.">
        <title>The Global Catalogue of Microorganisms (GCM) 10K type strain sequencing project: providing services to taxonomists for standard genome sequencing and annotation.</title>
        <authorList>
            <consortium name="The Broad Institute Genomics Platform"/>
            <consortium name="The Broad Institute Genome Sequencing Center for Infectious Disease"/>
            <person name="Wu L."/>
            <person name="Ma J."/>
        </authorList>
    </citation>
    <scope>NUCLEOTIDE SEQUENCE [LARGE SCALE GENOMIC DNA]</scope>
    <source>
        <strain evidence="2">CGMCC 4.7275</strain>
    </source>
</reference>
<name>A0ABQ2ENV2_9ACTN</name>
<accession>A0ABQ2ENV2</accession>
<keyword evidence="2" id="KW-1185">Reference proteome</keyword>
<dbReference type="Proteomes" id="UP000660265">
    <property type="component" value="Unassembled WGS sequence"/>
</dbReference>
<gene>
    <name evidence="1" type="ORF">GCM10011583_57710</name>
</gene>
<organism evidence="1 2">
    <name type="scientific">Streptomyces camponoticapitis</name>
    <dbReference type="NCBI Taxonomy" id="1616125"/>
    <lineage>
        <taxon>Bacteria</taxon>
        <taxon>Bacillati</taxon>
        <taxon>Actinomycetota</taxon>
        <taxon>Actinomycetes</taxon>
        <taxon>Kitasatosporales</taxon>
        <taxon>Streptomycetaceae</taxon>
        <taxon>Streptomyces</taxon>
    </lineage>
</organism>
<evidence type="ECO:0000313" key="1">
    <source>
        <dbReference type="EMBL" id="GGK18284.1"/>
    </source>
</evidence>
<sequence>MAHTRRRQPLGHCGACARRLRVGGYLMCPHGCGERLCATPRRCLTAHSPYNCPVYQAEHGVEEAS</sequence>
<comment type="caution">
    <text evidence="1">The sequence shown here is derived from an EMBL/GenBank/DDBJ whole genome shotgun (WGS) entry which is preliminary data.</text>
</comment>
<dbReference type="EMBL" id="BMMV01000023">
    <property type="protein sequence ID" value="GGK18284.1"/>
    <property type="molecule type" value="Genomic_DNA"/>
</dbReference>
<protein>
    <submittedName>
        <fullName evidence="1">Uncharacterized protein</fullName>
    </submittedName>
</protein>